<proteinExistence type="predicted"/>
<dbReference type="Pfam" id="PF20444">
    <property type="entry name" value="DUF6703"/>
    <property type="match status" value="1"/>
</dbReference>
<dbReference type="InterPro" id="IPR046549">
    <property type="entry name" value="DUF6703"/>
</dbReference>
<keyword evidence="2" id="KW-0812">Transmembrane</keyword>
<feature type="transmembrane region" description="Helical" evidence="2">
    <location>
        <begin position="108"/>
        <end position="127"/>
    </location>
</feature>
<feature type="compositionally biased region" description="Basic residues" evidence="1">
    <location>
        <begin position="1"/>
        <end position="17"/>
    </location>
</feature>
<accession>A0A1T4LQH6</accession>
<keyword evidence="4" id="KW-1185">Reference proteome</keyword>
<feature type="region of interest" description="Disordered" evidence="1">
    <location>
        <begin position="1"/>
        <end position="36"/>
    </location>
</feature>
<dbReference type="RefSeq" id="WP_078760201.1">
    <property type="nucleotide sequence ID" value="NZ_FUWS01000002.1"/>
</dbReference>
<evidence type="ECO:0000256" key="1">
    <source>
        <dbReference type="SAM" id="MobiDB-lite"/>
    </source>
</evidence>
<protein>
    <submittedName>
        <fullName evidence="3">Uncharacterized protein</fullName>
    </submittedName>
</protein>
<feature type="compositionally biased region" description="Low complexity" evidence="1">
    <location>
        <begin position="22"/>
        <end position="36"/>
    </location>
</feature>
<dbReference type="STRING" id="1122192.SAMN02745673_00779"/>
<dbReference type="Proteomes" id="UP000190637">
    <property type="component" value="Unassembled WGS sequence"/>
</dbReference>
<name>A0A1T4LQH6_9ACTN</name>
<sequence length="128" mass="13610">MSPKRKNSRTSRTRPSRPGRPPSSADPRPAAGPAGPGLRAAIERRSAVPLLVLHSAPRWVLPISMAAVFIAGLLLAGVVGALLLGLLALFFAWLAFLSWPTLKQAERTLRCVVVATLLLLGLLQSGLF</sequence>
<evidence type="ECO:0000313" key="3">
    <source>
        <dbReference type="EMBL" id="SJZ56778.1"/>
    </source>
</evidence>
<feature type="transmembrane region" description="Helical" evidence="2">
    <location>
        <begin position="63"/>
        <end position="96"/>
    </location>
</feature>
<dbReference type="EMBL" id="FUWS01000002">
    <property type="protein sequence ID" value="SJZ56778.1"/>
    <property type="molecule type" value="Genomic_DNA"/>
</dbReference>
<evidence type="ECO:0000256" key="2">
    <source>
        <dbReference type="SAM" id="Phobius"/>
    </source>
</evidence>
<evidence type="ECO:0000313" key="4">
    <source>
        <dbReference type="Proteomes" id="UP000190637"/>
    </source>
</evidence>
<keyword evidence="2" id="KW-0472">Membrane</keyword>
<gene>
    <name evidence="3" type="ORF">SAMN02745673_00779</name>
</gene>
<reference evidence="3 4" key="1">
    <citation type="submission" date="2017-02" db="EMBL/GenBank/DDBJ databases">
        <authorList>
            <person name="Peterson S.W."/>
        </authorList>
    </citation>
    <scope>NUCLEOTIDE SEQUENCE [LARGE SCALE GENOMIC DNA]</scope>
    <source>
        <strain evidence="3 4">DSM 45154</strain>
    </source>
</reference>
<keyword evidence="2" id="KW-1133">Transmembrane helix</keyword>
<dbReference type="AlphaFoldDB" id="A0A1T4LQH6"/>
<organism evidence="3 4">
    <name type="scientific">Marinactinospora thermotolerans DSM 45154</name>
    <dbReference type="NCBI Taxonomy" id="1122192"/>
    <lineage>
        <taxon>Bacteria</taxon>
        <taxon>Bacillati</taxon>
        <taxon>Actinomycetota</taxon>
        <taxon>Actinomycetes</taxon>
        <taxon>Streptosporangiales</taxon>
        <taxon>Nocardiopsidaceae</taxon>
        <taxon>Marinactinospora</taxon>
    </lineage>
</organism>